<evidence type="ECO:0000313" key="1">
    <source>
        <dbReference type="EMBL" id="MFA9477117.1"/>
    </source>
</evidence>
<name>A0ABV4U2N2_9BACT</name>
<proteinExistence type="predicted"/>
<dbReference type="RefSeq" id="WP_425344039.1">
    <property type="nucleotide sequence ID" value="NZ_JBGUBD010000001.1"/>
</dbReference>
<keyword evidence="2" id="KW-1185">Reference proteome</keyword>
<dbReference type="Proteomes" id="UP001575105">
    <property type="component" value="Unassembled WGS sequence"/>
</dbReference>
<evidence type="ECO:0000313" key="2">
    <source>
        <dbReference type="Proteomes" id="UP001575105"/>
    </source>
</evidence>
<protein>
    <submittedName>
        <fullName evidence="1">Uncharacterized protein</fullName>
    </submittedName>
</protein>
<gene>
    <name evidence="1" type="ORF">ACERK3_02300</name>
</gene>
<sequence length="213" mass="23982">MFINGATAAEFENRTAEARDRLRAWEDAARAAANSPESYERCRDLIERGCHVELVDRYGEDIREQFNDVMDYAEETADYLRSLAWMVNAKIGDRNQTTPEPSQQTESESGKPVWTFSDECDVVRWGDHTFTFTPMQAKVVAALKERYDNGTPQISEVRIGSKVDGGDEFRISKTFRNTVNGKKVTHPALGTMIAKDGTHYSLVPPESPDNPAK</sequence>
<reference evidence="1 2" key="1">
    <citation type="submission" date="2024-08" db="EMBL/GenBank/DDBJ databases">
        <title>Whole-genome sequencing of halo(alkali)philic microorganisms from hypersaline lakes.</title>
        <authorList>
            <person name="Sorokin D.Y."/>
            <person name="Merkel A.Y."/>
            <person name="Messina E."/>
            <person name="Yakimov M."/>
        </authorList>
    </citation>
    <scope>NUCLEOTIDE SEQUENCE [LARGE SCALE GENOMIC DNA]</scope>
    <source>
        <strain evidence="1 2">AB-hyl4</strain>
    </source>
</reference>
<dbReference type="EMBL" id="JBGUBD010000001">
    <property type="protein sequence ID" value="MFA9477117.1"/>
    <property type="molecule type" value="Genomic_DNA"/>
</dbReference>
<organism evidence="1 2">
    <name type="scientific">Natronomicrosphaera hydrolytica</name>
    <dbReference type="NCBI Taxonomy" id="3242702"/>
    <lineage>
        <taxon>Bacteria</taxon>
        <taxon>Pseudomonadati</taxon>
        <taxon>Planctomycetota</taxon>
        <taxon>Phycisphaerae</taxon>
        <taxon>Phycisphaerales</taxon>
        <taxon>Phycisphaeraceae</taxon>
        <taxon>Natronomicrosphaera</taxon>
    </lineage>
</organism>
<comment type="caution">
    <text evidence="1">The sequence shown here is derived from an EMBL/GenBank/DDBJ whole genome shotgun (WGS) entry which is preliminary data.</text>
</comment>
<accession>A0ABV4U2N2</accession>